<feature type="region of interest" description="Disordered" evidence="5">
    <location>
        <begin position="1"/>
        <end position="35"/>
    </location>
</feature>
<dbReference type="AlphaFoldDB" id="A0A2R6PDW3"/>
<dbReference type="OMA" id="CWGHWNL"/>
<evidence type="ECO:0000256" key="3">
    <source>
        <dbReference type="ARBA" id="ARBA00022801"/>
    </source>
</evidence>
<dbReference type="GO" id="GO:0008234">
    <property type="term" value="F:cysteine-type peptidase activity"/>
    <property type="evidence" value="ECO:0007669"/>
    <property type="project" value="UniProtKB-KW"/>
</dbReference>
<comment type="caution">
    <text evidence="7">The sequence shown here is derived from an EMBL/GenBank/DDBJ whole genome shotgun (WGS) entry which is preliminary data.</text>
</comment>
<dbReference type="InParanoid" id="A0A2R6PDW3"/>
<dbReference type="PROSITE" id="PS50600">
    <property type="entry name" value="ULP_PROTEASE"/>
    <property type="match status" value="1"/>
</dbReference>
<name>A0A2R6PDW3_ACTCC</name>
<keyword evidence="2 7" id="KW-0645">Protease</keyword>
<evidence type="ECO:0000256" key="5">
    <source>
        <dbReference type="SAM" id="MobiDB-lite"/>
    </source>
</evidence>
<dbReference type="Proteomes" id="UP000241394">
    <property type="component" value="Chromosome LG26"/>
</dbReference>
<sequence length="243" mass="28903">MTKSNARQPRVPACRRAHQKKKRRQKDEETSEPEVVCPSLGRERSKKRVNCDSDITPQQGNLDTHMFQCYLENLWMSFMEERTNSFTYLDCLWFSLYKKESFEAKVLNWIKKKRIFSKNYVFVPIVRWCHWSLLIFCHFGESLQSKSRTPCMLLLDSLQMANPERLEPEIRKFVLDIYKSEGRPENEEQIYGIPLKVPKVPQQRNRYECGNFVLYYLNLFTESAPESFSISEGYPYFVSYSVP</sequence>
<evidence type="ECO:0000313" key="7">
    <source>
        <dbReference type="EMBL" id="PSR89550.1"/>
    </source>
</evidence>
<reference evidence="7 8" key="1">
    <citation type="submission" date="2017-07" db="EMBL/GenBank/DDBJ databases">
        <title>An improved, manually edited Actinidia chinensis var. chinensis (kiwifruit) genome highlights the challenges associated with draft genomes and gene prediction in plants.</title>
        <authorList>
            <person name="Pilkington S."/>
            <person name="Crowhurst R."/>
            <person name="Hilario E."/>
            <person name="Nardozza S."/>
            <person name="Fraser L."/>
            <person name="Peng Y."/>
            <person name="Gunaseelan K."/>
            <person name="Simpson R."/>
            <person name="Tahir J."/>
            <person name="Deroles S."/>
            <person name="Templeton K."/>
            <person name="Luo Z."/>
            <person name="Davy M."/>
            <person name="Cheng C."/>
            <person name="Mcneilage M."/>
            <person name="Scaglione D."/>
            <person name="Liu Y."/>
            <person name="Zhang Q."/>
            <person name="Datson P."/>
            <person name="De Silva N."/>
            <person name="Gardiner S."/>
            <person name="Bassett H."/>
            <person name="Chagne D."/>
            <person name="Mccallum J."/>
            <person name="Dzierzon H."/>
            <person name="Deng C."/>
            <person name="Wang Y.-Y."/>
            <person name="Barron N."/>
            <person name="Manako K."/>
            <person name="Bowen J."/>
            <person name="Foster T."/>
            <person name="Erridge Z."/>
            <person name="Tiffin H."/>
            <person name="Waite C."/>
            <person name="Davies K."/>
            <person name="Grierson E."/>
            <person name="Laing W."/>
            <person name="Kirk R."/>
            <person name="Chen X."/>
            <person name="Wood M."/>
            <person name="Montefiori M."/>
            <person name="Brummell D."/>
            <person name="Schwinn K."/>
            <person name="Catanach A."/>
            <person name="Fullerton C."/>
            <person name="Li D."/>
            <person name="Meiyalaghan S."/>
            <person name="Nieuwenhuizen N."/>
            <person name="Read N."/>
            <person name="Prakash R."/>
            <person name="Hunter D."/>
            <person name="Zhang H."/>
            <person name="Mckenzie M."/>
            <person name="Knabel M."/>
            <person name="Harris A."/>
            <person name="Allan A."/>
            <person name="Chen A."/>
            <person name="Janssen B."/>
            <person name="Plunkett B."/>
            <person name="Dwamena C."/>
            <person name="Voogd C."/>
            <person name="Leif D."/>
            <person name="Lafferty D."/>
            <person name="Souleyre E."/>
            <person name="Varkonyi-Gasic E."/>
            <person name="Gambi F."/>
            <person name="Hanley J."/>
            <person name="Yao J.-L."/>
            <person name="Cheung J."/>
            <person name="David K."/>
            <person name="Warren B."/>
            <person name="Marsh K."/>
            <person name="Snowden K."/>
            <person name="Lin-Wang K."/>
            <person name="Brian L."/>
            <person name="Martinez-Sanchez M."/>
            <person name="Wang M."/>
            <person name="Ileperuma N."/>
            <person name="Macnee N."/>
            <person name="Campin R."/>
            <person name="Mcatee P."/>
            <person name="Drummond R."/>
            <person name="Espley R."/>
            <person name="Ireland H."/>
            <person name="Wu R."/>
            <person name="Atkinson R."/>
            <person name="Karunairetnam S."/>
            <person name="Bulley S."/>
            <person name="Chunkath S."/>
            <person name="Hanley Z."/>
            <person name="Storey R."/>
            <person name="Thrimawithana A."/>
            <person name="Thomson S."/>
            <person name="David C."/>
            <person name="Testolin R."/>
        </authorList>
    </citation>
    <scope>NUCLEOTIDE SEQUENCE [LARGE SCALE GENOMIC DNA]</scope>
    <source>
        <strain evidence="8">cv. Red5</strain>
        <tissue evidence="7">Young leaf</tissue>
    </source>
</reference>
<accession>A0A2R6PDW3</accession>
<dbReference type="FunCoup" id="A0A2R6PDW3">
    <property type="interactions" value="200"/>
</dbReference>
<organism evidence="7 8">
    <name type="scientific">Actinidia chinensis var. chinensis</name>
    <name type="common">Chinese soft-hair kiwi</name>
    <dbReference type="NCBI Taxonomy" id="1590841"/>
    <lineage>
        <taxon>Eukaryota</taxon>
        <taxon>Viridiplantae</taxon>
        <taxon>Streptophyta</taxon>
        <taxon>Embryophyta</taxon>
        <taxon>Tracheophyta</taxon>
        <taxon>Spermatophyta</taxon>
        <taxon>Magnoliopsida</taxon>
        <taxon>eudicotyledons</taxon>
        <taxon>Gunneridae</taxon>
        <taxon>Pentapetalae</taxon>
        <taxon>asterids</taxon>
        <taxon>Ericales</taxon>
        <taxon>Actinidiaceae</taxon>
        <taxon>Actinidia</taxon>
    </lineage>
</organism>
<evidence type="ECO:0000313" key="8">
    <source>
        <dbReference type="Proteomes" id="UP000241394"/>
    </source>
</evidence>
<keyword evidence="8" id="KW-1185">Reference proteome</keyword>
<dbReference type="PANTHER" id="PTHR46915:SF6">
    <property type="entry name" value="CYSTEINE PROTEINASES SUPERFAMILY PROTEIN"/>
    <property type="match status" value="1"/>
</dbReference>
<reference evidence="8" key="2">
    <citation type="journal article" date="2018" name="BMC Genomics">
        <title>A manually annotated Actinidia chinensis var. chinensis (kiwifruit) genome highlights the challenges associated with draft genomes and gene prediction in plants.</title>
        <authorList>
            <person name="Pilkington S.M."/>
            <person name="Crowhurst R."/>
            <person name="Hilario E."/>
            <person name="Nardozza S."/>
            <person name="Fraser L."/>
            <person name="Peng Y."/>
            <person name="Gunaseelan K."/>
            <person name="Simpson R."/>
            <person name="Tahir J."/>
            <person name="Deroles S.C."/>
            <person name="Templeton K."/>
            <person name="Luo Z."/>
            <person name="Davy M."/>
            <person name="Cheng C."/>
            <person name="McNeilage M."/>
            <person name="Scaglione D."/>
            <person name="Liu Y."/>
            <person name="Zhang Q."/>
            <person name="Datson P."/>
            <person name="De Silva N."/>
            <person name="Gardiner S.E."/>
            <person name="Bassett H."/>
            <person name="Chagne D."/>
            <person name="McCallum J."/>
            <person name="Dzierzon H."/>
            <person name="Deng C."/>
            <person name="Wang Y.Y."/>
            <person name="Barron L."/>
            <person name="Manako K."/>
            <person name="Bowen J."/>
            <person name="Foster T.M."/>
            <person name="Erridge Z.A."/>
            <person name="Tiffin H."/>
            <person name="Waite C.N."/>
            <person name="Davies K.M."/>
            <person name="Grierson E.P."/>
            <person name="Laing W.A."/>
            <person name="Kirk R."/>
            <person name="Chen X."/>
            <person name="Wood M."/>
            <person name="Montefiori M."/>
            <person name="Brummell D.A."/>
            <person name="Schwinn K.E."/>
            <person name="Catanach A."/>
            <person name="Fullerton C."/>
            <person name="Li D."/>
            <person name="Meiyalaghan S."/>
            <person name="Nieuwenhuizen N."/>
            <person name="Read N."/>
            <person name="Prakash R."/>
            <person name="Hunter D."/>
            <person name="Zhang H."/>
            <person name="McKenzie M."/>
            <person name="Knabel M."/>
            <person name="Harris A."/>
            <person name="Allan A.C."/>
            <person name="Gleave A."/>
            <person name="Chen A."/>
            <person name="Janssen B.J."/>
            <person name="Plunkett B."/>
            <person name="Ampomah-Dwamena C."/>
            <person name="Voogd C."/>
            <person name="Leif D."/>
            <person name="Lafferty D."/>
            <person name="Souleyre E.J.F."/>
            <person name="Varkonyi-Gasic E."/>
            <person name="Gambi F."/>
            <person name="Hanley J."/>
            <person name="Yao J.L."/>
            <person name="Cheung J."/>
            <person name="David K.M."/>
            <person name="Warren B."/>
            <person name="Marsh K."/>
            <person name="Snowden K.C."/>
            <person name="Lin-Wang K."/>
            <person name="Brian L."/>
            <person name="Martinez-Sanchez M."/>
            <person name="Wang M."/>
            <person name="Ileperuma N."/>
            <person name="Macnee N."/>
            <person name="Campin R."/>
            <person name="McAtee P."/>
            <person name="Drummond R.S.M."/>
            <person name="Espley R.V."/>
            <person name="Ireland H.S."/>
            <person name="Wu R."/>
            <person name="Atkinson R.G."/>
            <person name="Karunairetnam S."/>
            <person name="Bulley S."/>
            <person name="Chunkath S."/>
            <person name="Hanley Z."/>
            <person name="Storey R."/>
            <person name="Thrimawithana A.H."/>
            <person name="Thomson S."/>
            <person name="David C."/>
            <person name="Testolin R."/>
            <person name="Huang H."/>
            <person name="Hellens R.P."/>
            <person name="Schaffer R.J."/>
        </authorList>
    </citation>
    <scope>NUCLEOTIDE SEQUENCE [LARGE SCALE GENOMIC DNA]</scope>
    <source>
        <strain evidence="8">cv. Red5</strain>
    </source>
</reference>
<keyword evidence="4" id="KW-0788">Thiol protease</keyword>
<dbReference type="Gramene" id="PSR89550">
    <property type="protein sequence ID" value="PSR89550"/>
    <property type="gene ID" value="CEY00_Acc29753"/>
</dbReference>
<dbReference type="Pfam" id="PF02902">
    <property type="entry name" value="Peptidase_C48"/>
    <property type="match status" value="1"/>
</dbReference>
<dbReference type="InterPro" id="IPR038765">
    <property type="entry name" value="Papain-like_cys_pep_sf"/>
</dbReference>
<comment type="similarity">
    <text evidence="1">Belongs to the peptidase C48 family.</text>
</comment>
<feature type="domain" description="Ubiquitin-like protease family profile" evidence="6">
    <location>
        <begin position="42"/>
        <end position="220"/>
    </location>
</feature>
<dbReference type="STRING" id="1590841.A0A2R6PDW3"/>
<dbReference type="SUPFAM" id="SSF54001">
    <property type="entry name" value="Cysteine proteinases"/>
    <property type="match status" value="1"/>
</dbReference>
<dbReference type="GO" id="GO:0006508">
    <property type="term" value="P:proteolysis"/>
    <property type="evidence" value="ECO:0007669"/>
    <property type="project" value="UniProtKB-KW"/>
</dbReference>
<keyword evidence="3" id="KW-0378">Hydrolase</keyword>
<dbReference type="Gene3D" id="3.40.395.10">
    <property type="entry name" value="Adenoviral Proteinase, Chain A"/>
    <property type="match status" value="1"/>
</dbReference>
<dbReference type="GO" id="GO:0016926">
    <property type="term" value="P:protein desumoylation"/>
    <property type="evidence" value="ECO:0007669"/>
    <property type="project" value="UniProtKB-ARBA"/>
</dbReference>
<dbReference type="InterPro" id="IPR003653">
    <property type="entry name" value="Peptidase_C48_C"/>
</dbReference>
<dbReference type="OrthoDB" id="1939479at2759"/>
<protein>
    <submittedName>
        <fullName evidence="7">Ubiquitin-like-specific protease 2A</fullName>
    </submittedName>
</protein>
<evidence type="ECO:0000256" key="1">
    <source>
        <dbReference type="ARBA" id="ARBA00005234"/>
    </source>
</evidence>
<proteinExistence type="inferred from homology"/>
<dbReference type="EMBL" id="NKQK01000026">
    <property type="protein sequence ID" value="PSR89550.1"/>
    <property type="molecule type" value="Genomic_DNA"/>
</dbReference>
<feature type="compositionally biased region" description="Basic residues" evidence="5">
    <location>
        <begin position="13"/>
        <end position="24"/>
    </location>
</feature>
<dbReference type="PANTHER" id="PTHR46915">
    <property type="entry name" value="UBIQUITIN-LIKE PROTEASE 4-RELATED"/>
    <property type="match status" value="1"/>
</dbReference>
<evidence type="ECO:0000256" key="4">
    <source>
        <dbReference type="ARBA" id="ARBA00022807"/>
    </source>
</evidence>
<gene>
    <name evidence="7" type="ORF">CEY00_Acc29753</name>
</gene>
<evidence type="ECO:0000259" key="6">
    <source>
        <dbReference type="PROSITE" id="PS50600"/>
    </source>
</evidence>
<evidence type="ECO:0000256" key="2">
    <source>
        <dbReference type="ARBA" id="ARBA00022670"/>
    </source>
</evidence>